<dbReference type="InterPro" id="IPR002300">
    <property type="entry name" value="aa-tRNA-synth_Ia"/>
</dbReference>
<dbReference type="GO" id="GO:0002161">
    <property type="term" value="F:aminoacyl-tRNA deacylase activity"/>
    <property type="evidence" value="ECO:0007669"/>
    <property type="project" value="InterPro"/>
</dbReference>
<dbReference type="GO" id="GO:0005829">
    <property type="term" value="C:cytosol"/>
    <property type="evidence" value="ECO:0007669"/>
    <property type="project" value="TreeGrafter"/>
</dbReference>
<evidence type="ECO:0000256" key="6">
    <source>
        <dbReference type="ARBA" id="ARBA00022917"/>
    </source>
</evidence>
<comment type="catalytic activity">
    <reaction evidence="8 9">
        <text>tRNA(Leu) + L-leucine + ATP = L-leucyl-tRNA(Leu) + AMP + diphosphate</text>
        <dbReference type="Rhea" id="RHEA:11688"/>
        <dbReference type="Rhea" id="RHEA-COMP:9613"/>
        <dbReference type="Rhea" id="RHEA-COMP:9622"/>
        <dbReference type="ChEBI" id="CHEBI:30616"/>
        <dbReference type="ChEBI" id="CHEBI:33019"/>
        <dbReference type="ChEBI" id="CHEBI:57427"/>
        <dbReference type="ChEBI" id="CHEBI:78442"/>
        <dbReference type="ChEBI" id="CHEBI:78494"/>
        <dbReference type="ChEBI" id="CHEBI:456215"/>
        <dbReference type="EC" id="6.1.1.4"/>
    </reaction>
</comment>
<dbReference type="AlphaFoldDB" id="A0A1H2E4N1"/>
<proteinExistence type="inferred from homology"/>
<keyword evidence="4 9" id="KW-0547">Nucleotide-binding</keyword>
<dbReference type="PANTHER" id="PTHR43740">
    <property type="entry name" value="LEUCYL-TRNA SYNTHETASE"/>
    <property type="match status" value="1"/>
</dbReference>
<dbReference type="FunFam" id="2.20.28.290:FF:000001">
    <property type="entry name" value="Leucine--tRNA ligase"/>
    <property type="match status" value="1"/>
</dbReference>
<dbReference type="Pfam" id="PF00133">
    <property type="entry name" value="tRNA-synt_1"/>
    <property type="match status" value="2"/>
</dbReference>
<dbReference type="SUPFAM" id="SSF52374">
    <property type="entry name" value="Nucleotidylyl transferase"/>
    <property type="match status" value="1"/>
</dbReference>
<dbReference type="FunFam" id="3.40.50.620:FF:000124">
    <property type="entry name" value="Leucine--tRNA ligase"/>
    <property type="match status" value="1"/>
</dbReference>
<organism evidence="15 16">
    <name type="scientific">Geopseudomonas guangdongensis</name>
    <dbReference type="NCBI Taxonomy" id="1245526"/>
    <lineage>
        <taxon>Bacteria</taxon>
        <taxon>Pseudomonadati</taxon>
        <taxon>Pseudomonadota</taxon>
        <taxon>Gammaproteobacteria</taxon>
        <taxon>Pseudomonadales</taxon>
        <taxon>Pseudomonadaceae</taxon>
        <taxon>Geopseudomonas</taxon>
    </lineage>
</organism>
<dbReference type="InterPro" id="IPR009008">
    <property type="entry name" value="Val/Leu/Ile-tRNA-synth_edit"/>
</dbReference>
<dbReference type="InterPro" id="IPR009080">
    <property type="entry name" value="tRNAsynth_Ia_anticodon-bd"/>
</dbReference>
<dbReference type="Gene3D" id="3.40.50.620">
    <property type="entry name" value="HUPs"/>
    <property type="match status" value="2"/>
</dbReference>
<dbReference type="PANTHER" id="PTHR43740:SF2">
    <property type="entry name" value="LEUCINE--TRNA LIGASE, MITOCHONDRIAL"/>
    <property type="match status" value="1"/>
</dbReference>
<dbReference type="SUPFAM" id="SSF50677">
    <property type="entry name" value="ValRS/IleRS/LeuRS editing domain"/>
    <property type="match status" value="1"/>
</dbReference>
<dbReference type="SUPFAM" id="SSF47323">
    <property type="entry name" value="Anticodon-binding domain of a subclass of class I aminoacyl-tRNA synthetases"/>
    <property type="match status" value="1"/>
</dbReference>
<keyword evidence="7 9" id="KW-0030">Aminoacyl-tRNA synthetase</keyword>
<dbReference type="Gene3D" id="1.10.730.10">
    <property type="entry name" value="Isoleucyl-tRNA Synthetase, Domain 1"/>
    <property type="match status" value="1"/>
</dbReference>
<dbReference type="InterPro" id="IPR013155">
    <property type="entry name" value="M/V/L/I-tRNA-synth_anticd-bd"/>
</dbReference>
<feature type="short sequence motif" description="'KMSKS' region" evidence="9">
    <location>
        <begin position="627"/>
        <end position="631"/>
    </location>
</feature>
<dbReference type="InterPro" id="IPR001412">
    <property type="entry name" value="aa-tRNA-synth_I_CS"/>
</dbReference>
<dbReference type="CDD" id="cd07958">
    <property type="entry name" value="Anticodon_Ia_Leu_BEm"/>
    <property type="match status" value="1"/>
</dbReference>
<dbReference type="GO" id="GO:0006429">
    <property type="term" value="P:leucyl-tRNA aminoacylation"/>
    <property type="evidence" value="ECO:0007669"/>
    <property type="project" value="UniProtKB-UniRule"/>
</dbReference>
<evidence type="ECO:0000259" key="14">
    <source>
        <dbReference type="Pfam" id="PF13603"/>
    </source>
</evidence>
<dbReference type="CDD" id="cd00812">
    <property type="entry name" value="LeuRS_core"/>
    <property type="match status" value="1"/>
</dbReference>
<keyword evidence="16" id="KW-1185">Reference proteome</keyword>
<evidence type="ECO:0000256" key="10">
    <source>
        <dbReference type="RuleBase" id="RU363035"/>
    </source>
</evidence>
<dbReference type="EC" id="6.1.1.4" evidence="9"/>
<dbReference type="Gene3D" id="3.10.20.590">
    <property type="match status" value="1"/>
</dbReference>
<dbReference type="FunFam" id="3.10.20.590:FF:000001">
    <property type="entry name" value="Leucine--tRNA ligase"/>
    <property type="match status" value="1"/>
</dbReference>
<dbReference type="InterPro" id="IPR025709">
    <property type="entry name" value="Leu_tRNA-synth_edit"/>
</dbReference>
<evidence type="ECO:0000256" key="4">
    <source>
        <dbReference type="ARBA" id="ARBA00022741"/>
    </source>
</evidence>
<sequence>MHEQYQPREIEAAAQSHWEAHQSFEVSEQPGKDTFYCLSMFPYPSGKLHMGHVRNYTIGDVIARYQRMQGKNVLQPMGWDAFGMPAENAAMQNQVAPAAWTYANIDYMKTQLKSLGLAVDWSREVTTCKPDYYRWEQWLFTRLFEKGVIYRKNGTVNWDPVDQTVLANEQVIDGRGWRSGALIEKREIPMYYFKITAYADELLSSLDTLEGWPEQVKTMQRNWIGKSRGMEVSFPFDAASIGSEGALKVFTTRPDTLMGATYVAVAAEHPLATLAAQGNAELQAFIDECKRGGVAEADIATQEKKGLATGLFVLHPLSGEKLPVWVANYVLMNYGEGAVMAVPAHDERDFEFASKYALPVKTVIRTSAGDATPAPWQDAYAEHGELINSAEFDGLDFAGAFDAIEMALQKKGLGQARTQFRLRDWGISRQRYWGCPIPIIHCDACGDVPVPEDQLPVVLPEDVVPDGAGSPLARMPEFYQCSCPKCGAPAKRETDTMDTFVESSWYYARYASPKFEGGMVDKAAANHWLPVDQYIGGIEHAILHLLYARFFHKLMRDEGLVDSDEPFTNLLTQGMVIAETYYRLQDNGAKLWFNPADVEVEMDAKGKPLSARLKSDGLPVEIGGIEKMSKSKNNGVDPQTMIEQYGADTCRLFMMFASPPDMSLEWSDSGVEGASRFLRRVWRLAHGHVAAGLPGALDLASLNDAQKGVRRAIHLAIKQASQDIGQHHKFNTAIAQVMTLMNVLEKAPSDSAQDRALLQEGLEAVALLLAPITPHISHALWQQLGHAKPIIDARWPQVDESALVQDSLTLVVQVNGKLRGQIEVPAAASREEVEAAARANENVLRFTEGTTIRKVIVVPGKLVNIVAN</sequence>
<dbReference type="OrthoDB" id="9810365at2"/>
<dbReference type="RefSeq" id="WP_090211579.1">
    <property type="nucleotide sequence ID" value="NZ_LT629780.1"/>
</dbReference>
<evidence type="ECO:0000256" key="9">
    <source>
        <dbReference type="HAMAP-Rule" id="MF_00049"/>
    </source>
</evidence>
<evidence type="ECO:0000256" key="5">
    <source>
        <dbReference type="ARBA" id="ARBA00022840"/>
    </source>
</evidence>
<feature type="domain" description="Aminoacyl-tRNA synthetase class Ia" evidence="11">
    <location>
        <begin position="423"/>
        <end position="579"/>
    </location>
</feature>
<evidence type="ECO:0000256" key="3">
    <source>
        <dbReference type="ARBA" id="ARBA00022598"/>
    </source>
</evidence>
<reference evidence="16" key="1">
    <citation type="submission" date="2016-10" db="EMBL/GenBank/DDBJ databases">
        <authorList>
            <person name="Varghese N."/>
            <person name="Submissions S."/>
        </authorList>
    </citation>
    <scope>NUCLEOTIDE SEQUENCE [LARGE SCALE GENOMIC DNA]</scope>
    <source>
        <strain evidence="16">CCTCC 2012022</strain>
    </source>
</reference>
<keyword evidence="6 9" id="KW-0648">Protein biosynthesis</keyword>
<evidence type="ECO:0000259" key="13">
    <source>
        <dbReference type="Pfam" id="PF09334"/>
    </source>
</evidence>
<dbReference type="HAMAP" id="MF_00049_B">
    <property type="entry name" value="Leu_tRNA_synth_B"/>
    <property type="match status" value="1"/>
</dbReference>
<feature type="short sequence motif" description="'HIGH' region" evidence="9">
    <location>
        <begin position="42"/>
        <end position="52"/>
    </location>
</feature>
<evidence type="ECO:0000259" key="11">
    <source>
        <dbReference type="Pfam" id="PF00133"/>
    </source>
</evidence>
<comment type="subcellular location">
    <subcellularLocation>
        <location evidence="9">Cytoplasm</location>
    </subcellularLocation>
</comment>
<keyword evidence="5 9" id="KW-0067">ATP-binding</keyword>
<accession>A0A1H2E4N1</accession>
<keyword evidence="2 9" id="KW-0963">Cytoplasm</keyword>
<feature type="domain" description="Methionyl/Valyl/Leucyl/Isoleucyl-tRNA synthetase anticodon-binding" evidence="12">
    <location>
        <begin position="710"/>
        <end position="831"/>
    </location>
</feature>
<dbReference type="FunFam" id="3.90.740.10:FF:000012">
    <property type="entry name" value="Leucine--tRNA ligase"/>
    <property type="match status" value="1"/>
</dbReference>
<dbReference type="Gene3D" id="2.20.28.290">
    <property type="match status" value="1"/>
</dbReference>
<dbReference type="Pfam" id="PF08264">
    <property type="entry name" value="Anticodon_1"/>
    <property type="match status" value="1"/>
</dbReference>
<feature type="domain" description="Leucyl-tRNA synthetase editing" evidence="14">
    <location>
        <begin position="221"/>
        <end position="407"/>
    </location>
</feature>
<dbReference type="PROSITE" id="PS00178">
    <property type="entry name" value="AA_TRNA_LIGASE_I"/>
    <property type="match status" value="1"/>
</dbReference>
<gene>
    <name evidence="9" type="primary">leuS</name>
    <name evidence="15" type="ORF">SAMN05216580_0290</name>
</gene>
<dbReference type="InterPro" id="IPR015413">
    <property type="entry name" value="Methionyl/Leucyl_tRNA_Synth"/>
</dbReference>
<evidence type="ECO:0000313" key="15">
    <source>
        <dbReference type="EMBL" id="SDT89985.1"/>
    </source>
</evidence>
<evidence type="ECO:0000259" key="12">
    <source>
        <dbReference type="Pfam" id="PF08264"/>
    </source>
</evidence>
<protein>
    <recommendedName>
        <fullName evidence="9">Leucine--tRNA ligase</fullName>
        <ecNumber evidence="9">6.1.1.4</ecNumber>
    </recommendedName>
    <alternativeName>
        <fullName evidence="9">Leucyl-tRNA synthetase</fullName>
        <shortName evidence="9">LeuRS</shortName>
    </alternativeName>
</protein>
<name>A0A1H2E4N1_9GAMM</name>
<evidence type="ECO:0000313" key="16">
    <source>
        <dbReference type="Proteomes" id="UP000243063"/>
    </source>
</evidence>
<dbReference type="FunFam" id="3.40.50.620:FF:000003">
    <property type="entry name" value="Leucine--tRNA ligase"/>
    <property type="match status" value="1"/>
</dbReference>
<dbReference type="PRINTS" id="PR00985">
    <property type="entry name" value="TRNASYNTHLEU"/>
</dbReference>
<dbReference type="Pfam" id="PF13603">
    <property type="entry name" value="tRNA-synt_1_2"/>
    <property type="match status" value="1"/>
</dbReference>
<dbReference type="Proteomes" id="UP000243063">
    <property type="component" value="Chromosome I"/>
</dbReference>
<dbReference type="InterPro" id="IPR014729">
    <property type="entry name" value="Rossmann-like_a/b/a_fold"/>
</dbReference>
<dbReference type="InterPro" id="IPR002302">
    <property type="entry name" value="Leu-tRNA-ligase"/>
</dbReference>
<feature type="domain" description="Aminoacyl-tRNA synthetase class Ia" evidence="11">
    <location>
        <begin position="626"/>
        <end position="660"/>
    </location>
</feature>
<dbReference type="EMBL" id="LT629780">
    <property type="protein sequence ID" value="SDT89985.1"/>
    <property type="molecule type" value="Genomic_DNA"/>
</dbReference>
<dbReference type="Gene3D" id="3.90.740.10">
    <property type="entry name" value="Valyl/Leucyl/Isoleucyl-tRNA synthetase, editing domain"/>
    <property type="match status" value="1"/>
</dbReference>
<dbReference type="FunFam" id="1.10.730.10:FF:000003">
    <property type="entry name" value="Leucine--tRNA ligase"/>
    <property type="match status" value="1"/>
</dbReference>
<dbReference type="NCBIfam" id="TIGR00396">
    <property type="entry name" value="leuS_bact"/>
    <property type="match status" value="1"/>
</dbReference>
<dbReference type="GO" id="GO:0005524">
    <property type="term" value="F:ATP binding"/>
    <property type="evidence" value="ECO:0007669"/>
    <property type="project" value="UniProtKB-UniRule"/>
</dbReference>
<dbReference type="Pfam" id="PF09334">
    <property type="entry name" value="tRNA-synt_1g"/>
    <property type="match status" value="1"/>
</dbReference>
<evidence type="ECO:0000256" key="1">
    <source>
        <dbReference type="ARBA" id="ARBA00005594"/>
    </source>
</evidence>
<dbReference type="GO" id="GO:0004823">
    <property type="term" value="F:leucine-tRNA ligase activity"/>
    <property type="evidence" value="ECO:0007669"/>
    <property type="project" value="UniProtKB-UniRule"/>
</dbReference>
<evidence type="ECO:0000256" key="7">
    <source>
        <dbReference type="ARBA" id="ARBA00023146"/>
    </source>
</evidence>
<feature type="binding site" evidence="9">
    <location>
        <position position="630"/>
    </location>
    <ligand>
        <name>ATP</name>
        <dbReference type="ChEBI" id="CHEBI:30616"/>
    </ligand>
</feature>
<evidence type="ECO:0000256" key="8">
    <source>
        <dbReference type="ARBA" id="ARBA00047469"/>
    </source>
</evidence>
<comment type="similarity">
    <text evidence="1 9 10">Belongs to the class-I aminoacyl-tRNA synthetase family.</text>
</comment>
<feature type="domain" description="Methionyl/Leucyl tRNA synthetase" evidence="13">
    <location>
        <begin position="39"/>
        <end position="171"/>
    </location>
</feature>
<evidence type="ECO:0000256" key="2">
    <source>
        <dbReference type="ARBA" id="ARBA00022490"/>
    </source>
</evidence>
<dbReference type="STRING" id="1245526.SAMN05216580_0290"/>
<keyword evidence="3 9" id="KW-0436">Ligase</keyword>